<evidence type="ECO:0000256" key="1">
    <source>
        <dbReference type="SAM" id="Phobius"/>
    </source>
</evidence>
<organism evidence="2 3">
    <name type="scientific">Clostridium fallax</name>
    <dbReference type="NCBI Taxonomy" id="1533"/>
    <lineage>
        <taxon>Bacteria</taxon>
        <taxon>Bacillati</taxon>
        <taxon>Bacillota</taxon>
        <taxon>Clostridia</taxon>
        <taxon>Eubacteriales</taxon>
        <taxon>Clostridiaceae</taxon>
        <taxon>Clostridium</taxon>
    </lineage>
</organism>
<keyword evidence="1" id="KW-0812">Transmembrane</keyword>
<evidence type="ECO:0000313" key="2">
    <source>
        <dbReference type="EMBL" id="SHE37691.1"/>
    </source>
</evidence>
<gene>
    <name evidence="2" type="ORF">SAMN05443638_101258</name>
</gene>
<feature type="transmembrane region" description="Helical" evidence="1">
    <location>
        <begin position="44"/>
        <end position="66"/>
    </location>
</feature>
<dbReference type="Pfam" id="PF14286">
    <property type="entry name" value="DHHW"/>
    <property type="match status" value="1"/>
</dbReference>
<dbReference type="AlphaFoldDB" id="A0A1M4SZQ1"/>
<accession>A0A1M4SZQ1</accession>
<dbReference type="EMBL" id="FQVM01000001">
    <property type="protein sequence ID" value="SHE37691.1"/>
    <property type="molecule type" value="Genomic_DNA"/>
</dbReference>
<keyword evidence="3" id="KW-1185">Reference proteome</keyword>
<protein>
    <submittedName>
        <fullName evidence="2">DHHW protein</fullName>
    </submittedName>
</protein>
<dbReference type="InterPro" id="IPR025945">
    <property type="entry name" value="DHHW"/>
</dbReference>
<keyword evidence="1" id="KW-0472">Membrane</keyword>
<name>A0A1M4SZQ1_9CLOT</name>
<dbReference type="RefSeq" id="WP_200789754.1">
    <property type="nucleotide sequence ID" value="NZ_FQVM01000001.1"/>
</dbReference>
<proteinExistence type="predicted"/>
<dbReference type="STRING" id="1533.SAMN05443638_101258"/>
<keyword evidence="1" id="KW-1133">Transmembrane helix</keyword>
<evidence type="ECO:0000313" key="3">
    <source>
        <dbReference type="Proteomes" id="UP000184035"/>
    </source>
</evidence>
<sequence>MESKENNKIKDIKLSKNKEIENLIKGNIKAKNLKYKNNAKNKHIYKITLMLLFIFFVGFIFIVNIITPSKDFSEEENKKLQQRPKFSLESLEENRFTKKYEKYISDQFLLRNTWISIKSEVDKLLGKKESNDVFLGKEGYLFQKFKKPKEEETKEKIDALNRFSEKFKNINKYIMIVPNSYEIIKEKLPKNAPVIGQLDYINEVKDSIKDYIWVDTYNELLSNKDKDIYYKTDHHWTTKGAYYGYKSFEKVAKLSLKDEDNYNILKVTDNFYGTSYSRGGFRGIKGDDINIYLPKEDKDILIDYIEENKKTSSLYDTCFLNKKDKYGIFLGGNHSLVRIKTLSDSDRKLIVFKDSYANSMIPFLTEDFSEILMVDLRYYMDDVDKLIDEEGITDSLVLYNGNTFFQDDSISYIS</sequence>
<reference evidence="2 3" key="1">
    <citation type="submission" date="2016-11" db="EMBL/GenBank/DDBJ databases">
        <authorList>
            <person name="Jaros S."/>
            <person name="Januszkiewicz K."/>
            <person name="Wedrychowicz H."/>
        </authorList>
    </citation>
    <scope>NUCLEOTIDE SEQUENCE [LARGE SCALE GENOMIC DNA]</scope>
    <source>
        <strain evidence="2 3">DSM 2631</strain>
    </source>
</reference>
<dbReference type="Proteomes" id="UP000184035">
    <property type="component" value="Unassembled WGS sequence"/>
</dbReference>